<sequence length="258" mass="29394">MNKQQIKTVVVLSGGFDPIHGGHIAMIKAARELGEYLVIGLNSDTWLTRKKGAAFMPWHHRAEVLRAITGVDEVMSWDDYDDTACQLLDRVKREFSGATVVFANGGDRTAVNIPEMSVKDVIFKFGIGGDDKRGSSSDFLKEWKQPKTLRPWGDYRVLYDEEGTKVKELVVQPGQSLSLQRHKNRNEFWHVVEGRCNVVLTMSSGYAMPPRTLTVHDRVDIMANEWHRLHNPYNTPCKIVEIQFGTECVEEDIERKSY</sequence>
<evidence type="ECO:0000259" key="2">
    <source>
        <dbReference type="Pfam" id="PF01467"/>
    </source>
</evidence>
<dbReference type="CDD" id="cd02213">
    <property type="entry name" value="cupin_PMI_typeII_C"/>
    <property type="match status" value="1"/>
</dbReference>
<dbReference type="SUPFAM" id="SSF52374">
    <property type="entry name" value="Nucleotidylyl transferase"/>
    <property type="match status" value="1"/>
</dbReference>
<feature type="domain" description="Mannose-6-phosphate isomerase type II C-terminal" evidence="1">
    <location>
        <begin position="147"/>
        <end position="255"/>
    </location>
</feature>
<dbReference type="EMBL" id="LR797824">
    <property type="protein sequence ID" value="CAB4241837.1"/>
    <property type="molecule type" value="Genomic_DNA"/>
</dbReference>
<keyword evidence="3" id="KW-0808">Transferase</keyword>
<dbReference type="NCBIfam" id="TIGR00125">
    <property type="entry name" value="cyt_tran_rel"/>
    <property type="match status" value="1"/>
</dbReference>
<dbReference type="Gene3D" id="3.40.50.620">
    <property type="entry name" value="HUPs"/>
    <property type="match status" value="1"/>
</dbReference>
<dbReference type="PANTHER" id="PTHR46390:SF1">
    <property type="entry name" value="MANNOSE-1-PHOSPHATE GUANYLYLTRANSFERASE"/>
    <property type="match status" value="1"/>
</dbReference>
<accession>A0A6J5TD37</accession>
<evidence type="ECO:0000313" key="3">
    <source>
        <dbReference type="EMBL" id="CAB4241837.1"/>
    </source>
</evidence>
<dbReference type="InterPro" id="IPR014710">
    <property type="entry name" value="RmlC-like_jellyroll"/>
</dbReference>
<feature type="domain" description="Cytidyltransferase-like" evidence="2">
    <location>
        <begin position="13"/>
        <end position="84"/>
    </location>
</feature>
<dbReference type="InterPro" id="IPR004821">
    <property type="entry name" value="Cyt_trans-like"/>
</dbReference>
<dbReference type="Pfam" id="PF01050">
    <property type="entry name" value="MannoseP_isomer"/>
    <property type="match status" value="1"/>
</dbReference>
<dbReference type="InterPro" id="IPR011051">
    <property type="entry name" value="RmlC_Cupin_sf"/>
</dbReference>
<proteinExistence type="predicted"/>
<dbReference type="GO" id="GO:0009298">
    <property type="term" value="P:GDP-mannose biosynthetic process"/>
    <property type="evidence" value="ECO:0007669"/>
    <property type="project" value="TreeGrafter"/>
</dbReference>
<reference evidence="3" key="1">
    <citation type="submission" date="2020-05" db="EMBL/GenBank/DDBJ databases">
        <authorList>
            <person name="Chiriac C."/>
            <person name="Salcher M."/>
            <person name="Ghai R."/>
            <person name="Kavagutti S V."/>
        </authorList>
    </citation>
    <scope>NUCLEOTIDE SEQUENCE</scope>
</reference>
<dbReference type="InterPro" id="IPR001538">
    <property type="entry name" value="Man6P_isomerase-2_C"/>
</dbReference>
<name>A0A6J5TD37_9CAUD</name>
<organism evidence="3">
    <name type="scientific">uncultured Caudovirales phage</name>
    <dbReference type="NCBI Taxonomy" id="2100421"/>
    <lineage>
        <taxon>Viruses</taxon>
        <taxon>Duplodnaviria</taxon>
        <taxon>Heunggongvirae</taxon>
        <taxon>Uroviricota</taxon>
        <taxon>Caudoviricetes</taxon>
        <taxon>Peduoviridae</taxon>
        <taxon>Maltschvirus</taxon>
        <taxon>Maltschvirus maltsch</taxon>
    </lineage>
</organism>
<dbReference type="PANTHER" id="PTHR46390">
    <property type="entry name" value="MANNOSE-1-PHOSPHATE GUANYLYLTRANSFERASE"/>
    <property type="match status" value="1"/>
</dbReference>
<protein>
    <submittedName>
        <fullName evidence="3">Cytidyltransferase-like domain</fullName>
    </submittedName>
</protein>
<dbReference type="InterPro" id="IPR014729">
    <property type="entry name" value="Rossmann-like_a/b/a_fold"/>
</dbReference>
<dbReference type="GO" id="GO:0004475">
    <property type="term" value="F:mannose-1-phosphate guanylyltransferase (GTP) activity"/>
    <property type="evidence" value="ECO:0007669"/>
    <property type="project" value="TreeGrafter"/>
</dbReference>
<dbReference type="InterPro" id="IPR051161">
    <property type="entry name" value="Mannose-6P_isomerase_type2"/>
</dbReference>
<dbReference type="GO" id="GO:0005976">
    <property type="term" value="P:polysaccharide metabolic process"/>
    <property type="evidence" value="ECO:0007669"/>
    <property type="project" value="InterPro"/>
</dbReference>
<dbReference type="Gene3D" id="2.60.120.10">
    <property type="entry name" value="Jelly Rolls"/>
    <property type="match status" value="1"/>
</dbReference>
<dbReference type="Pfam" id="PF01467">
    <property type="entry name" value="CTP_transf_like"/>
    <property type="match status" value="1"/>
</dbReference>
<gene>
    <name evidence="3" type="ORF">UFOVP71_375</name>
</gene>
<dbReference type="SUPFAM" id="SSF51182">
    <property type="entry name" value="RmlC-like cupins"/>
    <property type="match status" value="1"/>
</dbReference>
<evidence type="ECO:0000259" key="1">
    <source>
        <dbReference type="Pfam" id="PF01050"/>
    </source>
</evidence>